<gene>
    <name evidence="1" type="ORF">BG011_001114</name>
</gene>
<keyword evidence="2" id="KW-1185">Reference proteome</keyword>
<accession>A0A9P6PHB4</accession>
<protein>
    <submittedName>
        <fullName evidence="1">Uncharacterized protein</fullName>
    </submittedName>
</protein>
<sequence>MPATWQKFKCGSIEGELDLVSSRVPHEPQFIYVDDVLDAFKIHDVDRFEADGRTIAYVQDDNGIIIPCRPECVIEVVYETPQSDSTSLTAKSGFERTVINKLDGLHDQGLTTQEIVRQVLKETHEINDRLILIQSKTEAILTQQLELAEHPIPRLFIALPEEPTKYDPSNWFRTKFHLHFICECGEHTKITGSKFPNHIHLAKHEGYLISEPIAFFKKYGPFLLLMLELIKSGINISGYVVPILTNLKVDELVGSVQQTVEVVTAKIDYSLECIDKQLAGDFIDTEPQAVMTQQDLTNYLSNVEGLEGVGLRQLGSFLKTSSEVNLLGNLYRMTTSDCHVKWVCRDHYRASYQEKHAQKLRDVVKLALGEFDEQLGKVTITLKSSFAAAEFYNAVSKAKGVLELIVDLSWRFNRSDLEELADALKKSGVSILRLDLQRFRTSLPSKNFLI</sequence>
<comment type="caution">
    <text evidence="1">The sequence shown here is derived from an EMBL/GenBank/DDBJ whole genome shotgun (WGS) entry which is preliminary data.</text>
</comment>
<dbReference type="AlphaFoldDB" id="A0A9P6PHB4"/>
<dbReference type="Proteomes" id="UP000726737">
    <property type="component" value="Unassembled WGS sequence"/>
</dbReference>
<dbReference type="EMBL" id="JAAAJA010001272">
    <property type="protein sequence ID" value="KAG0247663.1"/>
    <property type="molecule type" value="Genomic_DNA"/>
</dbReference>
<dbReference type="OrthoDB" id="333024at2759"/>
<evidence type="ECO:0000313" key="2">
    <source>
        <dbReference type="Proteomes" id="UP000726737"/>
    </source>
</evidence>
<reference evidence="1" key="1">
    <citation type="journal article" date="2020" name="Fungal Divers.">
        <title>Resolving the Mortierellaceae phylogeny through synthesis of multi-gene phylogenetics and phylogenomics.</title>
        <authorList>
            <person name="Vandepol N."/>
            <person name="Liber J."/>
            <person name="Desiro A."/>
            <person name="Na H."/>
            <person name="Kennedy M."/>
            <person name="Barry K."/>
            <person name="Grigoriev I.V."/>
            <person name="Miller A.N."/>
            <person name="O'Donnell K."/>
            <person name="Stajich J.E."/>
            <person name="Bonito G."/>
        </authorList>
    </citation>
    <scope>NUCLEOTIDE SEQUENCE</scope>
    <source>
        <strain evidence="1">KOD948</strain>
    </source>
</reference>
<proteinExistence type="predicted"/>
<organism evidence="1 2">
    <name type="scientific">Mortierella polycephala</name>
    <dbReference type="NCBI Taxonomy" id="41804"/>
    <lineage>
        <taxon>Eukaryota</taxon>
        <taxon>Fungi</taxon>
        <taxon>Fungi incertae sedis</taxon>
        <taxon>Mucoromycota</taxon>
        <taxon>Mortierellomycotina</taxon>
        <taxon>Mortierellomycetes</taxon>
        <taxon>Mortierellales</taxon>
        <taxon>Mortierellaceae</taxon>
        <taxon>Mortierella</taxon>
    </lineage>
</organism>
<evidence type="ECO:0000313" key="1">
    <source>
        <dbReference type="EMBL" id="KAG0247663.1"/>
    </source>
</evidence>
<name>A0A9P6PHB4_9FUNG</name>